<gene>
    <name evidence="1" type="ORF">E2C01_054148</name>
</gene>
<reference evidence="1 2" key="1">
    <citation type="submission" date="2019-05" db="EMBL/GenBank/DDBJ databases">
        <title>Another draft genome of Portunus trituberculatus and its Hox gene families provides insights of decapod evolution.</title>
        <authorList>
            <person name="Jeong J.-H."/>
            <person name="Song I."/>
            <person name="Kim S."/>
            <person name="Choi T."/>
            <person name="Kim D."/>
            <person name="Ryu S."/>
            <person name="Kim W."/>
        </authorList>
    </citation>
    <scope>NUCLEOTIDE SEQUENCE [LARGE SCALE GENOMIC DNA]</scope>
    <source>
        <tissue evidence="1">Muscle</tissue>
    </source>
</reference>
<proteinExistence type="predicted"/>
<dbReference type="Proteomes" id="UP000324222">
    <property type="component" value="Unassembled WGS sequence"/>
</dbReference>
<comment type="caution">
    <text evidence="1">The sequence shown here is derived from an EMBL/GenBank/DDBJ whole genome shotgun (WGS) entry which is preliminary data.</text>
</comment>
<protein>
    <submittedName>
        <fullName evidence="1">Uncharacterized protein</fullName>
    </submittedName>
</protein>
<dbReference type="AlphaFoldDB" id="A0A5B7GJ39"/>
<accession>A0A5B7GJ39</accession>
<keyword evidence="2" id="KW-1185">Reference proteome</keyword>
<evidence type="ECO:0000313" key="2">
    <source>
        <dbReference type="Proteomes" id="UP000324222"/>
    </source>
</evidence>
<name>A0A5B7GJ39_PORTR</name>
<evidence type="ECO:0000313" key="1">
    <source>
        <dbReference type="EMBL" id="MPC60111.1"/>
    </source>
</evidence>
<sequence>MHYKVFFSQRFDVRYWMSVGVKKGFHLRGEQLYLSSDYIAELKQKIPNSRRWKCSSFIELQSDTSKLKIC</sequence>
<dbReference type="EMBL" id="VSRR010017189">
    <property type="protein sequence ID" value="MPC60111.1"/>
    <property type="molecule type" value="Genomic_DNA"/>
</dbReference>
<organism evidence="1 2">
    <name type="scientific">Portunus trituberculatus</name>
    <name type="common">Swimming crab</name>
    <name type="synonym">Neptunus trituberculatus</name>
    <dbReference type="NCBI Taxonomy" id="210409"/>
    <lineage>
        <taxon>Eukaryota</taxon>
        <taxon>Metazoa</taxon>
        <taxon>Ecdysozoa</taxon>
        <taxon>Arthropoda</taxon>
        <taxon>Crustacea</taxon>
        <taxon>Multicrustacea</taxon>
        <taxon>Malacostraca</taxon>
        <taxon>Eumalacostraca</taxon>
        <taxon>Eucarida</taxon>
        <taxon>Decapoda</taxon>
        <taxon>Pleocyemata</taxon>
        <taxon>Brachyura</taxon>
        <taxon>Eubrachyura</taxon>
        <taxon>Portunoidea</taxon>
        <taxon>Portunidae</taxon>
        <taxon>Portuninae</taxon>
        <taxon>Portunus</taxon>
    </lineage>
</organism>